<keyword evidence="1" id="KW-0472">Membrane</keyword>
<dbReference type="GO" id="GO:0006644">
    <property type="term" value="P:phospholipid metabolic process"/>
    <property type="evidence" value="ECO:0007669"/>
    <property type="project" value="TreeGrafter"/>
</dbReference>
<keyword evidence="1" id="KW-0812">Transmembrane</keyword>
<dbReference type="InterPro" id="IPR038885">
    <property type="entry name" value="PLB1"/>
</dbReference>
<reference evidence="4" key="2">
    <citation type="submission" date="2020-10" db="UniProtKB">
        <authorList>
            <consortium name="WormBaseParasite"/>
        </authorList>
    </citation>
    <scope>IDENTIFICATION</scope>
</reference>
<evidence type="ECO:0000256" key="2">
    <source>
        <dbReference type="SAM" id="SignalP"/>
    </source>
</evidence>
<evidence type="ECO:0000313" key="4">
    <source>
        <dbReference type="WBParaSite" id="Pan_g20767.t1"/>
    </source>
</evidence>
<feature type="signal peptide" evidence="2">
    <location>
        <begin position="1"/>
        <end position="27"/>
    </location>
</feature>
<keyword evidence="1" id="KW-1133">Transmembrane helix</keyword>
<accession>A0A7E4VGT9</accession>
<dbReference type="WBParaSite" id="Pan_g20767.t1">
    <property type="protein sequence ID" value="Pan_g20767.t1"/>
    <property type="gene ID" value="Pan_g20767"/>
</dbReference>
<reference evidence="3" key="1">
    <citation type="journal article" date="2013" name="Genetics">
        <title>The draft genome and transcriptome of Panagrellus redivivus are shaped by the harsh demands of a free-living lifestyle.</title>
        <authorList>
            <person name="Srinivasan J."/>
            <person name="Dillman A.R."/>
            <person name="Macchietto M.G."/>
            <person name="Heikkinen L."/>
            <person name="Lakso M."/>
            <person name="Fracchia K.M."/>
            <person name="Antoshechkin I."/>
            <person name="Mortazavi A."/>
            <person name="Wong G."/>
            <person name="Sternberg P.W."/>
        </authorList>
    </citation>
    <scope>NUCLEOTIDE SEQUENCE [LARGE SCALE GENOMIC DNA]</scope>
    <source>
        <strain evidence="3">MT8872</strain>
    </source>
</reference>
<feature type="transmembrane region" description="Helical" evidence="1">
    <location>
        <begin position="422"/>
        <end position="446"/>
    </location>
</feature>
<evidence type="ECO:0000256" key="1">
    <source>
        <dbReference type="SAM" id="Phobius"/>
    </source>
</evidence>
<dbReference type="AlphaFoldDB" id="A0A7E4VGT9"/>
<dbReference type="PANTHER" id="PTHR21325:SF23">
    <property type="entry name" value="LIPASE_GDSL DOMAIN-CONTAINING PROTEIN"/>
    <property type="match status" value="1"/>
</dbReference>
<dbReference type="Pfam" id="PF00657">
    <property type="entry name" value="Lipase_GDSL"/>
    <property type="match status" value="1"/>
</dbReference>
<proteinExistence type="predicted"/>
<name>A0A7E4VGT9_PANRE</name>
<dbReference type="PANTHER" id="PTHR21325">
    <property type="entry name" value="PHOSPHOLIPASE B, PLB1"/>
    <property type="match status" value="1"/>
</dbReference>
<evidence type="ECO:0000313" key="3">
    <source>
        <dbReference type="Proteomes" id="UP000492821"/>
    </source>
</evidence>
<organism evidence="3 4">
    <name type="scientific">Panagrellus redivivus</name>
    <name type="common">Microworm</name>
    <dbReference type="NCBI Taxonomy" id="6233"/>
    <lineage>
        <taxon>Eukaryota</taxon>
        <taxon>Metazoa</taxon>
        <taxon>Ecdysozoa</taxon>
        <taxon>Nematoda</taxon>
        <taxon>Chromadorea</taxon>
        <taxon>Rhabditida</taxon>
        <taxon>Tylenchina</taxon>
        <taxon>Panagrolaimomorpha</taxon>
        <taxon>Panagrolaimoidea</taxon>
        <taxon>Panagrolaimidae</taxon>
        <taxon>Panagrellus</taxon>
    </lineage>
</organism>
<sequence>MTSPILRRGLLCCVLVLIIAQFDVSHGQQPLWDRQLNDDEFEIDDGDQDEFDNFNVQTSFIDRSFTGSASFGCARVKTLLQTGTAVKDLSPEDIDVVATMGDAVATGLGLWPSAEIEFRGAVFTTGGDANVDGLPTVSNILMQFNPHLQGVSHGMGTVAQLPREQLNVARAGAETDTLVSQATELVERLSVLNATRVGEPLREQWAMIFITIGTEELCAKCDEPNIKILRRALHILRKGVRKALVVVVGPVHVAKSTQLTYNLLKPRCPCLNTISDHKLRQIQQRWKAAFLELEADFNEHATSTFEVLALPLLLISSRYPEQLFIAEKPLLNRRGHAYAAKWLWNRLITGPKYNASRVSLSEDAYYCPSLGCPYFRTQANLLSCTTTTLQDAARRKALNETRYKTVNPVTPNPRVDWMQTNLAWTVIVIVVLASISVCTLGSMVYCHGLKQTKGRFEQVQGV</sequence>
<feature type="chain" id="PRO_5028901032" evidence="2">
    <location>
        <begin position="28"/>
        <end position="462"/>
    </location>
</feature>
<dbReference type="InterPro" id="IPR001087">
    <property type="entry name" value="GDSL"/>
</dbReference>
<dbReference type="GO" id="GO:0004620">
    <property type="term" value="F:phospholipase activity"/>
    <property type="evidence" value="ECO:0007669"/>
    <property type="project" value="InterPro"/>
</dbReference>
<dbReference type="Proteomes" id="UP000492821">
    <property type="component" value="Unassembled WGS sequence"/>
</dbReference>
<protein>
    <submittedName>
        <fullName evidence="4">Lipase_GDSL domain-containing protein</fullName>
    </submittedName>
</protein>
<keyword evidence="2" id="KW-0732">Signal</keyword>
<keyword evidence="3" id="KW-1185">Reference proteome</keyword>